<dbReference type="EMBL" id="JAUHHV010000003">
    <property type="protein sequence ID" value="KAK1429774.1"/>
    <property type="molecule type" value="Genomic_DNA"/>
</dbReference>
<organism evidence="1 2">
    <name type="scientific">Tagetes erecta</name>
    <name type="common">African marigold</name>
    <dbReference type="NCBI Taxonomy" id="13708"/>
    <lineage>
        <taxon>Eukaryota</taxon>
        <taxon>Viridiplantae</taxon>
        <taxon>Streptophyta</taxon>
        <taxon>Embryophyta</taxon>
        <taxon>Tracheophyta</taxon>
        <taxon>Spermatophyta</taxon>
        <taxon>Magnoliopsida</taxon>
        <taxon>eudicotyledons</taxon>
        <taxon>Gunneridae</taxon>
        <taxon>Pentapetalae</taxon>
        <taxon>asterids</taxon>
        <taxon>campanulids</taxon>
        <taxon>Asterales</taxon>
        <taxon>Asteraceae</taxon>
        <taxon>Asteroideae</taxon>
        <taxon>Heliantheae alliance</taxon>
        <taxon>Tageteae</taxon>
        <taxon>Tagetes</taxon>
    </lineage>
</organism>
<evidence type="ECO:0000313" key="2">
    <source>
        <dbReference type="Proteomes" id="UP001229421"/>
    </source>
</evidence>
<proteinExistence type="predicted"/>
<reference evidence="1" key="1">
    <citation type="journal article" date="2023" name="bioRxiv">
        <title>Improved chromosome-level genome assembly for marigold (Tagetes erecta).</title>
        <authorList>
            <person name="Jiang F."/>
            <person name="Yuan L."/>
            <person name="Wang S."/>
            <person name="Wang H."/>
            <person name="Xu D."/>
            <person name="Wang A."/>
            <person name="Fan W."/>
        </authorList>
    </citation>
    <scope>NUCLEOTIDE SEQUENCE</scope>
    <source>
        <strain evidence="1">WSJ</strain>
        <tissue evidence="1">Leaf</tissue>
    </source>
</reference>
<protein>
    <submittedName>
        <fullName evidence="1">Uncharacterized protein</fullName>
    </submittedName>
</protein>
<gene>
    <name evidence="1" type="ORF">QVD17_11992</name>
</gene>
<accession>A0AAD8KW71</accession>
<dbReference type="Proteomes" id="UP001229421">
    <property type="component" value="Unassembled WGS sequence"/>
</dbReference>
<evidence type="ECO:0000313" key="1">
    <source>
        <dbReference type="EMBL" id="KAK1429774.1"/>
    </source>
</evidence>
<comment type="caution">
    <text evidence="1">The sequence shown here is derived from an EMBL/GenBank/DDBJ whole genome shotgun (WGS) entry which is preliminary data.</text>
</comment>
<dbReference type="AlphaFoldDB" id="A0AAD8KW71"/>
<name>A0AAD8KW71_TARER</name>
<sequence>MNHANFDDCIPPSDHTAASNELIADDEYNYFHNSPHESDPSIQTTTIQDFNYTNLEDEVVVDSVPTSRIHKYHPQSNIIGSLNERITRGKNDNANICLY</sequence>
<keyword evidence="2" id="KW-1185">Reference proteome</keyword>